<dbReference type="Proteomes" id="UP001529510">
    <property type="component" value="Unassembled WGS sequence"/>
</dbReference>
<feature type="compositionally biased region" description="Low complexity" evidence="1">
    <location>
        <begin position="66"/>
        <end position="81"/>
    </location>
</feature>
<comment type="caution">
    <text evidence="2">The sequence shown here is derived from an EMBL/GenBank/DDBJ whole genome shotgun (WGS) entry which is preliminary data.</text>
</comment>
<feature type="non-terminal residue" evidence="2">
    <location>
        <position position="127"/>
    </location>
</feature>
<dbReference type="AlphaFoldDB" id="A0ABD0QD74"/>
<feature type="compositionally biased region" description="Basic and acidic residues" evidence="1">
    <location>
        <begin position="47"/>
        <end position="58"/>
    </location>
</feature>
<feature type="compositionally biased region" description="Polar residues" evidence="1">
    <location>
        <begin position="27"/>
        <end position="43"/>
    </location>
</feature>
<reference evidence="2 3" key="1">
    <citation type="submission" date="2024-05" db="EMBL/GenBank/DDBJ databases">
        <title>Genome sequencing and assembly of Indian major carp, Cirrhinus mrigala (Hamilton, 1822).</title>
        <authorList>
            <person name="Mohindra V."/>
            <person name="Chowdhury L.M."/>
            <person name="Lal K."/>
            <person name="Jena J.K."/>
        </authorList>
    </citation>
    <scope>NUCLEOTIDE SEQUENCE [LARGE SCALE GENOMIC DNA]</scope>
    <source>
        <strain evidence="2">CM1030</strain>
        <tissue evidence="2">Blood</tissue>
    </source>
</reference>
<evidence type="ECO:0000256" key="1">
    <source>
        <dbReference type="SAM" id="MobiDB-lite"/>
    </source>
</evidence>
<feature type="non-terminal residue" evidence="2">
    <location>
        <position position="1"/>
    </location>
</feature>
<dbReference type="PANTHER" id="PTHR46767">
    <property type="entry name" value="LIM DOMAIN ONLY PROTEIN 7"/>
    <property type="match status" value="1"/>
</dbReference>
<feature type="compositionally biased region" description="Low complexity" evidence="1">
    <location>
        <begin position="108"/>
        <end position="117"/>
    </location>
</feature>
<gene>
    <name evidence="2" type="ORF">M9458_019858</name>
</gene>
<dbReference type="PANTHER" id="PTHR46767:SF1">
    <property type="entry name" value="LIM DOMAIN ONLY PROTEIN 7"/>
    <property type="match status" value="1"/>
</dbReference>
<feature type="region of interest" description="Disordered" evidence="1">
    <location>
        <begin position="22"/>
        <end position="127"/>
    </location>
</feature>
<protein>
    <submittedName>
        <fullName evidence="2">Uncharacterized protein</fullName>
    </submittedName>
</protein>
<name>A0ABD0QD74_CIRMR</name>
<sequence>GGLGEYSRDYKKEPLQQILQEMKKKTSLNTDKSWIRQQSSASVTAKEPTDLPIRRGESLDNLDMPRSSWRSSWSTSNSTLSIPDYSRPHSSLSGSSSYQGGRPGSLRPSWSPSTTSPEPEPYAPPRN</sequence>
<accession>A0ABD0QD74</accession>
<organism evidence="2 3">
    <name type="scientific">Cirrhinus mrigala</name>
    <name type="common">Mrigala</name>
    <dbReference type="NCBI Taxonomy" id="683832"/>
    <lineage>
        <taxon>Eukaryota</taxon>
        <taxon>Metazoa</taxon>
        <taxon>Chordata</taxon>
        <taxon>Craniata</taxon>
        <taxon>Vertebrata</taxon>
        <taxon>Euteleostomi</taxon>
        <taxon>Actinopterygii</taxon>
        <taxon>Neopterygii</taxon>
        <taxon>Teleostei</taxon>
        <taxon>Ostariophysi</taxon>
        <taxon>Cypriniformes</taxon>
        <taxon>Cyprinidae</taxon>
        <taxon>Labeoninae</taxon>
        <taxon>Labeonini</taxon>
        <taxon>Cirrhinus</taxon>
    </lineage>
</organism>
<dbReference type="EMBL" id="JAMKFB020000009">
    <property type="protein sequence ID" value="KAL0184162.1"/>
    <property type="molecule type" value="Genomic_DNA"/>
</dbReference>
<proteinExistence type="predicted"/>
<evidence type="ECO:0000313" key="2">
    <source>
        <dbReference type="EMBL" id="KAL0184162.1"/>
    </source>
</evidence>
<evidence type="ECO:0000313" key="3">
    <source>
        <dbReference type="Proteomes" id="UP001529510"/>
    </source>
</evidence>
<feature type="compositionally biased region" description="Low complexity" evidence="1">
    <location>
        <begin position="88"/>
        <end position="97"/>
    </location>
</feature>
<dbReference type="InterPro" id="IPR029978">
    <property type="entry name" value="LMO-7"/>
</dbReference>
<feature type="compositionally biased region" description="Pro residues" evidence="1">
    <location>
        <begin position="118"/>
        <end position="127"/>
    </location>
</feature>
<keyword evidence="3" id="KW-1185">Reference proteome</keyword>